<name>A0A1E3H360_9HYPH</name>
<dbReference type="GO" id="GO:0006598">
    <property type="term" value="P:polyamine catabolic process"/>
    <property type="evidence" value="ECO:0007669"/>
    <property type="project" value="TreeGrafter"/>
</dbReference>
<comment type="caution">
    <text evidence="2">The sequence shown here is derived from an EMBL/GenBank/DDBJ whole genome shotgun (WGS) entry which is preliminary data.</text>
</comment>
<evidence type="ECO:0000313" key="2">
    <source>
        <dbReference type="EMBL" id="ODN70752.1"/>
    </source>
</evidence>
<dbReference type="GO" id="GO:0006542">
    <property type="term" value="P:glutamine biosynthetic process"/>
    <property type="evidence" value="ECO:0007669"/>
    <property type="project" value="InterPro"/>
</dbReference>
<gene>
    <name evidence="2" type="ORF">A6302_01912</name>
</gene>
<dbReference type="Proteomes" id="UP000094622">
    <property type="component" value="Unassembled WGS sequence"/>
</dbReference>
<sequence length="144" mass="16075">MTDETPDRSTTPGRGTTKAEAIAWLRARRIDEVECIVPDMNGMMRGKIVPREDFIRIIDDGVRLPEFVFFQAVTGDGADDSEVVSPLDRDVRCVPDLGTLRIVPWYEEPTAQVICDCFFADASRWTSRPARCCAACSASMRQEG</sequence>
<dbReference type="PATRIC" id="fig|1439726.3.peg.2021"/>
<evidence type="ECO:0000313" key="3">
    <source>
        <dbReference type="Proteomes" id="UP000094622"/>
    </source>
</evidence>
<keyword evidence="1" id="KW-0436">Ligase</keyword>
<dbReference type="PANTHER" id="PTHR43785:SF3">
    <property type="entry name" value="GS CATALYTIC DOMAIN-CONTAINING PROTEIN"/>
    <property type="match status" value="1"/>
</dbReference>
<dbReference type="SUPFAM" id="SSF54368">
    <property type="entry name" value="Glutamine synthetase, N-terminal domain"/>
    <property type="match status" value="1"/>
</dbReference>
<dbReference type="Gene3D" id="3.10.20.70">
    <property type="entry name" value="Glutamine synthetase, N-terminal domain"/>
    <property type="match status" value="1"/>
</dbReference>
<organism evidence="2 3">
    <name type="scientific">Methylobrevis pamukkalensis</name>
    <dbReference type="NCBI Taxonomy" id="1439726"/>
    <lineage>
        <taxon>Bacteria</taxon>
        <taxon>Pseudomonadati</taxon>
        <taxon>Pseudomonadota</taxon>
        <taxon>Alphaproteobacteria</taxon>
        <taxon>Hyphomicrobiales</taxon>
        <taxon>Pleomorphomonadaceae</taxon>
        <taxon>Methylobrevis</taxon>
    </lineage>
</organism>
<accession>A0A1E3H360</accession>
<evidence type="ECO:0000256" key="1">
    <source>
        <dbReference type="ARBA" id="ARBA00022598"/>
    </source>
</evidence>
<dbReference type="EMBL" id="MCRJ01000040">
    <property type="protein sequence ID" value="ODN70752.1"/>
    <property type="molecule type" value="Genomic_DNA"/>
</dbReference>
<reference evidence="2 3" key="1">
    <citation type="submission" date="2016-07" db="EMBL/GenBank/DDBJ databases">
        <title>Draft Genome Sequence of Methylobrevis pamukkalensis PK2.</title>
        <authorList>
            <person name="Vasilenko O.V."/>
            <person name="Doronina N.V."/>
            <person name="Shmareva M.N."/>
            <person name="Tarlachkov S.V."/>
            <person name="Mustakhimov I."/>
            <person name="Trotsenko Y.A."/>
        </authorList>
    </citation>
    <scope>NUCLEOTIDE SEQUENCE [LARGE SCALE GENOMIC DNA]</scope>
    <source>
        <strain evidence="2 3">PK2</strain>
    </source>
</reference>
<protein>
    <recommendedName>
        <fullName evidence="4">Glutamine synthetase</fullName>
    </recommendedName>
</protein>
<evidence type="ECO:0008006" key="4">
    <source>
        <dbReference type="Google" id="ProtNLM"/>
    </source>
</evidence>
<dbReference type="AlphaFoldDB" id="A0A1E3H360"/>
<dbReference type="PANTHER" id="PTHR43785">
    <property type="entry name" value="GAMMA-GLUTAMYLPUTRESCINE SYNTHETASE"/>
    <property type="match status" value="1"/>
</dbReference>
<dbReference type="RefSeq" id="WP_245293990.1">
    <property type="nucleotide sequence ID" value="NZ_MCRJ01000040.1"/>
</dbReference>
<keyword evidence="3" id="KW-1185">Reference proteome</keyword>
<dbReference type="InterPro" id="IPR036651">
    <property type="entry name" value="Gln_synt_N_sf"/>
</dbReference>
<dbReference type="GO" id="GO:0004356">
    <property type="term" value="F:glutamine synthetase activity"/>
    <property type="evidence" value="ECO:0007669"/>
    <property type="project" value="InterPro"/>
</dbReference>
<proteinExistence type="predicted"/>